<keyword evidence="3" id="KW-1185">Reference proteome</keyword>
<evidence type="ECO:0000313" key="2">
    <source>
        <dbReference type="EMBL" id="KAG2291183.1"/>
    </source>
</evidence>
<name>A0A8X7RQ18_BRACI</name>
<feature type="region of interest" description="Disordered" evidence="1">
    <location>
        <begin position="73"/>
        <end position="99"/>
    </location>
</feature>
<evidence type="ECO:0000313" key="3">
    <source>
        <dbReference type="Proteomes" id="UP000886595"/>
    </source>
</evidence>
<gene>
    <name evidence="2" type="ORF">Bca52824_037852</name>
</gene>
<protein>
    <submittedName>
        <fullName evidence="2">Uncharacterized protein</fullName>
    </submittedName>
</protein>
<comment type="caution">
    <text evidence="2">The sequence shown here is derived from an EMBL/GenBank/DDBJ whole genome shotgun (WGS) entry which is preliminary data.</text>
</comment>
<dbReference type="OrthoDB" id="10403656at2759"/>
<organism evidence="2 3">
    <name type="scientific">Brassica carinata</name>
    <name type="common">Ethiopian mustard</name>
    <name type="synonym">Abyssinian cabbage</name>
    <dbReference type="NCBI Taxonomy" id="52824"/>
    <lineage>
        <taxon>Eukaryota</taxon>
        <taxon>Viridiplantae</taxon>
        <taxon>Streptophyta</taxon>
        <taxon>Embryophyta</taxon>
        <taxon>Tracheophyta</taxon>
        <taxon>Spermatophyta</taxon>
        <taxon>Magnoliopsida</taxon>
        <taxon>eudicotyledons</taxon>
        <taxon>Gunneridae</taxon>
        <taxon>Pentapetalae</taxon>
        <taxon>rosids</taxon>
        <taxon>malvids</taxon>
        <taxon>Brassicales</taxon>
        <taxon>Brassicaceae</taxon>
        <taxon>Brassiceae</taxon>
        <taxon>Brassica</taxon>
    </lineage>
</organism>
<proteinExistence type="predicted"/>
<reference evidence="2 3" key="1">
    <citation type="submission" date="2020-02" db="EMBL/GenBank/DDBJ databases">
        <authorList>
            <person name="Ma Q."/>
            <person name="Huang Y."/>
            <person name="Song X."/>
            <person name="Pei D."/>
        </authorList>
    </citation>
    <scope>NUCLEOTIDE SEQUENCE [LARGE SCALE GENOMIC DNA]</scope>
    <source>
        <strain evidence="2">Sxm20200214</strain>
        <tissue evidence="2">Leaf</tissue>
    </source>
</reference>
<sequence length="99" mass="11390">MELEKPKEKQNKEGISYIVSREAVDSSARLQYPSLLTQIILQFSTYNVLKASGKKCIHRTTRRFAFFSARSWEGEDSDDVEKEISRQASKAQSVKETEE</sequence>
<accession>A0A8X7RQ18</accession>
<dbReference type="AlphaFoldDB" id="A0A8X7RQ18"/>
<evidence type="ECO:0000256" key="1">
    <source>
        <dbReference type="SAM" id="MobiDB-lite"/>
    </source>
</evidence>
<dbReference type="EMBL" id="JAAMPC010000009">
    <property type="protein sequence ID" value="KAG2291183.1"/>
    <property type="molecule type" value="Genomic_DNA"/>
</dbReference>
<dbReference type="Proteomes" id="UP000886595">
    <property type="component" value="Unassembled WGS sequence"/>
</dbReference>